<accession>A0A4R2RX79</accession>
<proteinExistence type="predicted"/>
<evidence type="ECO:0000313" key="3">
    <source>
        <dbReference type="Proteomes" id="UP000294813"/>
    </source>
</evidence>
<dbReference type="InterPro" id="IPR032585">
    <property type="entry name" value="DUF4912"/>
</dbReference>
<feature type="region of interest" description="Disordered" evidence="1">
    <location>
        <begin position="207"/>
        <end position="265"/>
    </location>
</feature>
<name>A0A4R2RX79_9FIRM</name>
<dbReference type="Proteomes" id="UP000294813">
    <property type="component" value="Unassembled WGS sequence"/>
</dbReference>
<reference evidence="2 3" key="1">
    <citation type="submission" date="2019-03" db="EMBL/GenBank/DDBJ databases">
        <title>Genomic Encyclopedia of Type Strains, Phase IV (KMG-IV): sequencing the most valuable type-strain genomes for metagenomic binning, comparative biology and taxonomic classification.</title>
        <authorList>
            <person name="Goeker M."/>
        </authorList>
    </citation>
    <scope>NUCLEOTIDE SEQUENCE [LARGE SCALE GENOMIC DNA]</scope>
    <source>
        <strain evidence="2 3">DSM 11170</strain>
    </source>
</reference>
<dbReference type="AlphaFoldDB" id="A0A4R2RX79"/>
<keyword evidence="3" id="KW-1185">Reference proteome</keyword>
<organism evidence="2 3">
    <name type="scientific">Heliophilum fasciatum</name>
    <dbReference type="NCBI Taxonomy" id="35700"/>
    <lineage>
        <taxon>Bacteria</taxon>
        <taxon>Bacillati</taxon>
        <taxon>Bacillota</taxon>
        <taxon>Clostridia</taxon>
        <taxon>Eubacteriales</taxon>
        <taxon>Heliobacteriaceae</taxon>
        <taxon>Heliophilum</taxon>
    </lineage>
</organism>
<feature type="compositionally biased region" description="Polar residues" evidence="1">
    <location>
        <begin position="214"/>
        <end position="253"/>
    </location>
</feature>
<comment type="caution">
    <text evidence="2">The sequence shown here is derived from an EMBL/GenBank/DDBJ whole genome shotgun (WGS) entry which is preliminary data.</text>
</comment>
<evidence type="ECO:0000313" key="2">
    <source>
        <dbReference type="EMBL" id="TCP68113.1"/>
    </source>
</evidence>
<dbReference type="RefSeq" id="WP_131918146.1">
    <property type="nucleotide sequence ID" value="NZ_JAOQNU010000004.1"/>
</dbReference>
<protein>
    <submittedName>
        <fullName evidence="2">Uncharacterized protein DUF4912</fullName>
    </submittedName>
</protein>
<dbReference type="EMBL" id="SLXT01000004">
    <property type="protein sequence ID" value="TCP68113.1"/>
    <property type="molecule type" value="Genomic_DNA"/>
</dbReference>
<gene>
    <name evidence="2" type="ORF">EDD73_10415</name>
</gene>
<dbReference type="OrthoDB" id="9812700at2"/>
<dbReference type="Pfam" id="PF16258">
    <property type="entry name" value="DUF4912"/>
    <property type="match status" value="1"/>
</dbReference>
<sequence length="265" mass="28960">MNFLSLSLFLTLVFFLAFWMPRWMRMGSAREKQGPRGSQFGLTEFSEELSLFPPLRHRFDSALPPLPQQLGNDCLTVLVRSADSLYVYWELTAAREAAASLAYPREIWDSAPMVLRLYDVTSGQDWTVASHQEHALLPGSDHWFFHGLVPSTQYQVLVGRILSDKFIPLLISGIVKTPPAAPSSIIDPLWPPIAGLMPGFVGAFVPQEDGDVPTSPQRAWSALPSSPQGAWSSPQGAWSSPQGPWSGAPSSPQGAWANPETGGSS</sequence>
<evidence type="ECO:0000256" key="1">
    <source>
        <dbReference type="SAM" id="MobiDB-lite"/>
    </source>
</evidence>